<name>A0ABV2AC02_9GAMM</name>
<dbReference type="Pfam" id="PF20434">
    <property type="entry name" value="BD-FAE"/>
    <property type="match status" value="1"/>
</dbReference>
<dbReference type="InterPro" id="IPR049492">
    <property type="entry name" value="BD-FAE-like_dom"/>
</dbReference>
<reference evidence="3 4" key="1">
    <citation type="submission" date="2024-06" db="EMBL/GenBank/DDBJ databases">
        <authorList>
            <person name="Li Z."/>
            <person name="Jiang Y."/>
        </authorList>
    </citation>
    <scope>NUCLEOTIDE SEQUENCE [LARGE SCALE GENOMIC DNA]</scope>
    <source>
        <strain evidence="3 4">HSW-8</strain>
    </source>
</reference>
<dbReference type="PANTHER" id="PTHR48081">
    <property type="entry name" value="AB HYDROLASE SUPERFAMILY PROTEIN C4A8.06C"/>
    <property type="match status" value="1"/>
</dbReference>
<dbReference type="PANTHER" id="PTHR48081:SF13">
    <property type="entry name" value="ALPHA_BETA HYDROLASE"/>
    <property type="match status" value="1"/>
</dbReference>
<dbReference type="Gene3D" id="3.40.50.1820">
    <property type="entry name" value="alpha/beta hydrolase"/>
    <property type="match status" value="1"/>
</dbReference>
<sequence length="292" mass="31803">MDTTHTLRMAVLGLVALSISACGSRHFGQPDTPAPPPLRTAYTIERDLVYTPPDWPQRLLADVYRPEGAGPHPAVLLIHGGAWKRGDRAQVERLAERIAARGFVVVNITYRLVPAHIYPAQLHDVQQALRWMRDEGARHGIDPARIATFGYSAGGHLAALAGHVANDAELGDPRTRVQAIVAGGTPADLTLYPGGRLVPAFLGGTRDRIPERFREASPAFHVDAEDPPVFIYHATLDQLVPLEQAERYKSALDAAGVVNELFLIRGHGHISGFFADGAAVEAALRFLDRHLR</sequence>
<gene>
    <name evidence="3" type="ORF">ABSH63_12255</name>
</gene>
<dbReference type="InterPro" id="IPR029058">
    <property type="entry name" value="AB_hydrolase_fold"/>
</dbReference>
<dbReference type="RefSeq" id="WP_352890139.1">
    <property type="nucleotide sequence ID" value="NZ_JBEPIJ010000014.1"/>
</dbReference>
<dbReference type="GO" id="GO:0016787">
    <property type="term" value="F:hydrolase activity"/>
    <property type="evidence" value="ECO:0007669"/>
    <property type="project" value="UniProtKB-KW"/>
</dbReference>
<keyword evidence="4" id="KW-1185">Reference proteome</keyword>
<dbReference type="Proteomes" id="UP001465331">
    <property type="component" value="Unassembled WGS sequence"/>
</dbReference>
<proteinExistence type="predicted"/>
<protein>
    <submittedName>
        <fullName evidence="3">Alpha/beta hydrolase</fullName>
    </submittedName>
</protein>
<evidence type="ECO:0000259" key="2">
    <source>
        <dbReference type="Pfam" id="PF20434"/>
    </source>
</evidence>
<organism evidence="3 4">
    <name type="scientific">Sinimarinibacterium thermocellulolyticum</name>
    <dbReference type="NCBI Taxonomy" id="3170016"/>
    <lineage>
        <taxon>Bacteria</taxon>
        <taxon>Pseudomonadati</taxon>
        <taxon>Pseudomonadota</taxon>
        <taxon>Gammaproteobacteria</taxon>
        <taxon>Nevskiales</taxon>
        <taxon>Nevskiaceae</taxon>
        <taxon>Sinimarinibacterium</taxon>
    </lineage>
</organism>
<dbReference type="SUPFAM" id="SSF53474">
    <property type="entry name" value="alpha/beta-Hydrolases"/>
    <property type="match status" value="1"/>
</dbReference>
<dbReference type="EMBL" id="JBEPIJ010000014">
    <property type="protein sequence ID" value="MES0874770.1"/>
    <property type="molecule type" value="Genomic_DNA"/>
</dbReference>
<dbReference type="InterPro" id="IPR050300">
    <property type="entry name" value="GDXG_lipolytic_enzyme"/>
</dbReference>
<accession>A0ABV2AC02</accession>
<feature type="domain" description="BD-FAE-like" evidence="2">
    <location>
        <begin position="62"/>
        <end position="252"/>
    </location>
</feature>
<evidence type="ECO:0000313" key="4">
    <source>
        <dbReference type="Proteomes" id="UP001465331"/>
    </source>
</evidence>
<keyword evidence="1 3" id="KW-0378">Hydrolase</keyword>
<evidence type="ECO:0000313" key="3">
    <source>
        <dbReference type="EMBL" id="MES0874770.1"/>
    </source>
</evidence>
<comment type="caution">
    <text evidence="3">The sequence shown here is derived from an EMBL/GenBank/DDBJ whole genome shotgun (WGS) entry which is preliminary data.</text>
</comment>
<evidence type="ECO:0000256" key="1">
    <source>
        <dbReference type="ARBA" id="ARBA00022801"/>
    </source>
</evidence>